<sequence length="121" mass="14313">MSMSTSYRYEVENPSAKMLKKALQRQQQRIRNDESMTEKEVAVKNDMRTILLADWVEKLEETCFKKKAKRNAEEMKGELHHANQELIAVRRAQLQNLLANEEEQYAEELNNMGKTFHTQRI</sequence>
<comment type="caution">
    <text evidence="1">The sequence shown here is derived from an EMBL/GenBank/DDBJ whole genome shotgun (WGS) entry which is preliminary data.</text>
</comment>
<organism evidence="1 2">
    <name type="scientific">Paramuricea clavata</name>
    <name type="common">Red gorgonian</name>
    <name type="synonym">Violescent sea-whip</name>
    <dbReference type="NCBI Taxonomy" id="317549"/>
    <lineage>
        <taxon>Eukaryota</taxon>
        <taxon>Metazoa</taxon>
        <taxon>Cnidaria</taxon>
        <taxon>Anthozoa</taxon>
        <taxon>Octocorallia</taxon>
        <taxon>Malacalcyonacea</taxon>
        <taxon>Plexauridae</taxon>
        <taxon>Paramuricea</taxon>
    </lineage>
</organism>
<dbReference type="InterPro" id="IPR029375">
    <property type="entry name" value="CFAP141"/>
</dbReference>
<accession>A0A6S7ICV1</accession>
<dbReference type="EMBL" id="CACRXK020009191">
    <property type="protein sequence ID" value="CAB4016624.1"/>
    <property type="molecule type" value="Genomic_DNA"/>
</dbReference>
<protein>
    <submittedName>
        <fullName evidence="1">Uncharacterized protein</fullName>
    </submittedName>
</protein>
<reference evidence="1" key="1">
    <citation type="submission" date="2020-04" db="EMBL/GenBank/DDBJ databases">
        <authorList>
            <person name="Alioto T."/>
            <person name="Alioto T."/>
            <person name="Gomez Garrido J."/>
        </authorList>
    </citation>
    <scope>NUCLEOTIDE SEQUENCE</scope>
    <source>
        <strain evidence="1">A484AB</strain>
    </source>
</reference>
<evidence type="ECO:0000313" key="2">
    <source>
        <dbReference type="Proteomes" id="UP001152795"/>
    </source>
</evidence>
<keyword evidence="2" id="KW-1185">Reference proteome</keyword>
<dbReference type="PANTHER" id="PTHR35818">
    <property type="entry name" value="C1ORF189"/>
    <property type="match status" value="1"/>
</dbReference>
<dbReference type="Proteomes" id="UP001152795">
    <property type="component" value="Unassembled WGS sequence"/>
</dbReference>
<dbReference type="Pfam" id="PF15104">
    <property type="entry name" value="CFAP141"/>
    <property type="match status" value="1"/>
</dbReference>
<dbReference type="AlphaFoldDB" id="A0A6S7ICV1"/>
<gene>
    <name evidence="1" type="ORF">PACLA_8A010026</name>
</gene>
<name>A0A6S7ICV1_PARCT</name>
<evidence type="ECO:0000313" key="1">
    <source>
        <dbReference type="EMBL" id="CAB4016624.1"/>
    </source>
</evidence>
<proteinExistence type="predicted"/>
<dbReference type="PANTHER" id="PTHR35818:SF1">
    <property type="entry name" value="CILIA- AND FLAGELLA-ASSOCIATED PROTEIN 141"/>
    <property type="match status" value="1"/>
</dbReference>
<dbReference type="OrthoDB" id="2122938at2759"/>